<evidence type="ECO:0000256" key="1">
    <source>
        <dbReference type="SAM" id="MobiDB-lite"/>
    </source>
</evidence>
<name>A0ABP9P605_9ACTN</name>
<comment type="caution">
    <text evidence="3">The sequence shown here is derived from an EMBL/GenBank/DDBJ whole genome shotgun (WGS) entry which is preliminary data.</text>
</comment>
<evidence type="ECO:0008006" key="5">
    <source>
        <dbReference type="Google" id="ProtNLM"/>
    </source>
</evidence>
<dbReference type="PRINTS" id="PR00313">
    <property type="entry name" value="CABNDNGRPT"/>
</dbReference>
<keyword evidence="2" id="KW-0732">Signal</keyword>
<evidence type="ECO:0000313" key="3">
    <source>
        <dbReference type="EMBL" id="GAA5140914.1"/>
    </source>
</evidence>
<dbReference type="Gene3D" id="2.160.20.160">
    <property type="match status" value="1"/>
</dbReference>
<feature type="region of interest" description="Disordered" evidence="1">
    <location>
        <begin position="117"/>
        <end position="158"/>
    </location>
</feature>
<evidence type="ECO:0000313" key="4">
    <source>
        <dbReference type="Proteomes" id="UP001500221"/>
    </source>
</evidence>
<keyword evidence="4" id="KW-1185">Reference proteome</keyword>
<protein>
    <recommendedName>
        <fullName evidence="5">Calcium-binding protein</fullName>
    </recommendedName>
</protein>
<dbReference type="InterPro" id="IPR011049">
    <property type="entry name" value="Serralysin-like_metalloprot_C"/>
</dbReference>
<feature type="signal peptide" evidence="2">
    <location>
        <begin position="1"/>
        <end position="26"/>
    </location>
</feature>
<feature type="compositionally biased region" description="Gly residues" evidence="1">
    <location>
        <begin position="121"/>
        <end position="135"/>
    </location>
</feature>
<dbReference type="Proteomes" id="UP001500221">
    <property type="component" value="Unassembled WGS sequence"/>
</dbReference>
<dbReference type="EMBL" id="BAABKG010000001">
    <property type="protein sequence ID" value="GAA5140914.1"/>
    <property type="molecule type" value="Genomic_DNA"/>
</dbReference>
<sequence length="435" mass="44577">MRVRSLVPLPLLLSAVAALPAAPATAEVTCQGRPATIVGDPAEPTVGTPGPDVIVSNGSKVVDARGGADRVCLTTGTYYRLSAGAGDDTVTMDAAGYSDAEIDLGTGDDTLTSGAGADVVDGGGGDDTVVTGGGPDEVTVGARTGPPDTAVVDTGDGDDRVTLQPGGLDAAGSMVAGPGDDELRLMHTRLDDGPTVLDIDVPHRRITRAGEVQLDGWAGFEAYRTDDRPFHAVGGLALTFTGSVVSERLETSASDVDVDARGGDDELALTLAQGTTGALVGASGRDRVVVLEGGRRAPAMSLDLSRGRLARLQDARAVVRLYGIEDAAVRRGGSVLVGDRRANRLQSLCGTVRGLGGADVVRQGTVVEEATRPLFFRPTSCPDGDRFRADGGAGDDRLYGSYSPDVLLGGPGRDLAEGRAGRDRCEAERRATCEA</sequence>
<reference evidence="4" key="1">
    <citation type="journal article" date="2019" name="Int. J. Syst. Evol. Microbiol.">
        <title>The Global Catalogue of Microorganisms (GCM) 10K type strain sequencing project: providing services to taxonomists for standard genome sequencing and annotation.</title>
        <authorList>
            <consortium name="The Broad Institute Genomics Platform"/>
            <consortium name="The Broad Institute Genome Sequencing Center for Infectious Disease"/>
            <person name="Wu L."/>
            <person name="Ma J."/>
        </authorList>
    </citation>
    <scope>NUCLEOTIDE SEQUENCE [LARGE SCALE GENOMIC DNA]</scope>
    <source>
        <strain evidence="4">JCM 18459</strain>
    </source>
</reference>
<feature type="chain" id="PRO_5047165285" description="Calcium-binding protein" evidence="2">
    <location>
        <begin position="27"/>
        <end position="435"/>
    </location>
</feature>
<evidence type="ECO:0000256" key="2">
    <source>
        <dbReference type="SAM" id="SignalP"/>
    </source>
</evidence>
<gene>
    <name evidence="3" type="ORF">GCM10023340_01800</name>
</gene>
<dbReference type="InterPro" id="IPR001343">
    <property type="entry name" value="Hemolysn_Ca-bd"/>
</dbReference>
<proteinExistence type="predicted"/>
<dbReference type="Gene3D" id="2.150.10.10">
    <property type="entry name" value="Serralysin-like metalloprotease, C-terminal"/>
    <property type="match status" value="1"/>
</dbReference>
<dbReference type="RefSeq" id="WP_345453414.1">
    <property type="nucleotide sequence ID" value="NZ_BAABKG010000001.1"/>
</dbReference>
<organism evidence="3 4">
    <name type="scientific">Nocardioides marinquilinus</name>
    <dbReference type="NCBI Taxonomy" id="1210400"/>
    <lineage>
        <taxon>Bacteria</taxon>
        <taxon>Bacillati</taxon>
        <taxon>Actinomycetota</taxon>
        <taxon>Actinomycetes</taxon>
        <taxon>Propionibacteriales</taxon>
        <taxon>Nocardioidaceae</taxon>
        <taxon>Nocardioides</taxon>
    </lineage>
</organism>
<accession>A0ABP9P605</accession>
<dbReference type="Pfam" id="PF00353">
    <property type="entry name" value="HemolysinCabind"/>
    <property type="match status" value="2"/>
</dbReference>
<dbReference type="SUPFAM" id="SSF51120">
    <property type="entry name" value="beta-Roll"/>
    <property type="match status" value="1"/>
</dbReference>